<keyword evidence="2" id="KW-1185">Reference proteome</keyword>
<proteinExistence type="predicted"/>
<reference evidence="1" key="2">
    <citation type="journal article" date="2023" name="IMA Fungus">
        <title>Comparative genomic study of the Penicillium genus elucidates a diverse pangenome and 15 lateral gene transfer events.</title>
        <authorList>
            <person name="Petersen C."/>
            <person name="Sorensen T."/>
            <person name="Nielsen M.R."/>
            <person name="Sondergaard T.E."/>
            <person name="Sorensen J.L."/>
            <person name="Fitzpatrick D.A."/>
            <person name="Frisvad J.C."/>
            <person name="Nielsen K.L."/>
        </authorList>
    </citation>
    <scope>NUCLEOTIDE SEQUENCE</scope>
    <source>
        <strain evidence="1">IBT 3081</strain>
    </source>
</reference>
<dbReference type="AlphaFoldDB" id="A0A9W9S4M6"/>
<accession>A0A9W9S4M6</accession>
<dbReference type="RefSeq" id="XP_056577912.1">
    <property type="nucleotide sequence ID" value="XM_056721662.1"/>
</dbReference>
<evidence type="ECO:0000313" key="2">
    <source>
        <dbReference type="Proteomes" id="UP001147752"/>
    </source>
</evidence>
<reference evidence="1" key="1">
    <citation type="submission" date="2022-12" db="EMBL/GenBank/DDBJ databases">
        <authorList>
            <person name="Petersen C."/>
        </authorList>
    </citation>
    <scope>NUCLEOTIDE SEQUENCE</scope>
    <source>
        <strain evidence="1">IBT 3081</strain>
    </source>
</reference>
<organism evidence="1 2">
    <name type="scientific">Penicillium concentricum</name>
    <dbReference type="NCBI Taxonomy" id="293559"/>
    <lineage>
        <taxon>Eukaryota</taxon>
        <taxon>Fungi</taxon>
        <taxon>Dikarya</taxon>
        <taxon>Ascomycota</taxon>
        <taxon>Pezizomycotina</taxon>
        <taxon>Eurotiomycetes</taxon>
        <taxon>Eurotiomycetidae</taxon>
        <taxon>Eurotiales</taxon>
        <taxon>Aspergillaceae</taxon>
        <taxon>Penicillium</taxon>
    </lineage>
</organism>
<dbReference type="EMBL" id="JAPZBT010000002">
    <property type="protein sequence ID" value="KAJ5371926.1"/>
    <property type="molecule type" value="Genomic_DNA"/>
</dbReference>
<dbReference type="Proteomes" id="UP001147752">
    <property type="component" value="Unassembled WGS sequence"/>
</dbReference>
<dbReference type="GeneID" id="81460845"/>
<evidence type="ECO:0000313" key="1">
    <source>
        <dbReference type="EMBL" id="KAJ5371926.1"/>
    </source>
</evidence>
<comment type="caution">
    <text evidence="1">The sequence shown here is derived from an EMBL/GenBank/DDBJ whole genome shotgun (WGS) entry which is preliminary data.</text>
</comment>
<name>A0A9W9S4M6_9EURO</name>
<protein>
    <submittedName>
        <fullName evidence="1">Uncharacterized protein</fullName>
    </submittedName>
</protein>
<gene>
    <name evidence="1" type="ORF">N7517_003932</name>
</gene>
<sequence>MLWMNDVTPSLVCIIMDSYENEFKMESKESEVPDETKVVEEGWEEMKVGEEDKSEDDEEDKEVVWEVVDKVIAVE</sequence>